<reference evidence="1" key="1">
    <citation type="journal article" date="2023" name="Insect Mol. Biol.">
        <title>Genome sequencing provides insights into the evolution of gene families encoding plant cell wall-degrading enzymes in longhorned beetles.</title>
        <authorList>
            <person name="Shin N.R."/>
            <person name="Okamura Y."/>
            <person name="Kirsch R."/>
            <person name="Pauchet Y."/>
        </authorList>
    </citation>
    <scope>NUCLEOTIDE SEQUENCE</scope>
    <source>
        <strain evidence="1">RBIC_L_NR</strain>
    </source>
</reference>
<proteinExistence type="predicted"/>
<comment type="caution">
    <text evidence="1">The sequence shown here is derived from an EMBL/GenBank/DDBJ whole genome shotgun (WGS) entry which is preliminary data.</text>
</comment>
<sequence length="114" mass="13344">MDIDKNFNTKPLGLHWNCKLDPFKYSVNVLPELRVTKRIFLSTISQIFDPLGLMDPILIKSKIIMQRLWSLKSNWDESIPSELHTAWVQYIQELPKLNMIQVQRQITCGSPISF</sequence>
<keyword evidence="2" id="KW-1185">Reference proteome</keyword>
<dbReference type="InterPro" id="IPR008042">
    <property type="entry name" value="Retrotrans_Pao"/>
</dbReference>
<evidence type="ECO:0000313" key="1">
    <source>
        <dbReference type="EMBL" id="KAJ8939815.1"/>
    </source>
</evidence>
<protein>
    <submittedName>
        <fullName evidence="1">Uncharacterized protein</fullName>
    </submittedName>
</protein>
<dbReference type="Proteomes" id="UP001162156">
    <property type="component" value="Unassembled WGS sequence"/>
</dbReference>
<dbReference type="Pfam" id="PF05380">
    <property type="entry name" value="Peptidase_A17"/>
    <property type="match status" value="1"/>
</dbReference>
<gene>
    <name evidence="1" type="ORF">NQ314_010976</name>
</gene>
<dbReference type="EMBL" id="JANEYF010003046">
    <property type="protein sequence ID" value="KAJ8939815.1"/>
    <property type="molecule type" value="Genomic_DNA"/>
</dbReference>
<dbReference type="AlphaFoldDB" id="A0AAV8XP30"/>
<organism evidence="1 2">
    <name type="scientific">Rhamnusium bicolor</name>
    <dbReference type="NCBI Taxonomy" id="1586634"/>
    <lineage>
        <taxon>Eukaryota</taxon>
        <taxon>Metazoa</taxon>
        <taxon>Ecdysozoa</taxon>
        <taxon>Arthropoda</taxon>
        <taxon>Hexapoda</taxon>
        <taxon>Insecta</taxon>
        <taxon>Pterygota</taxon>
        <taxon>Neoptera</taxon>
        <taxon>Endopterygota</taxon>
        <taxon>Coleoptera</taxon>
        <taxon>Polyphaga</taxon>
        <taxon>Cucujiformia</taxon>
        <taxon>Chrysomeloidea</taxon>
        <taxon>Cerambycidae</taxon>
        <taxon>Lepturinae</taxon>
        <taxon>Rhagiini</taxon>
        <taxon>Rhamnusium</taxon>
    </lineage>
</organism>
<accession>A0AAV8XP30</accession>
<dbReference type="PANTHER" id="PTHR47331">
    <property type="entry name" value="PHD-TYPE DOMAIN-CONTAINING PROTEIN"/>
    <property type="match status" value="1"/>
</dbReference>
<evidence type="ECO:0000313" key="2">
    <source>
        <dbReference type="Proteomes" id="UP001162156"/>
    </source>
</evidence>
<name>A0AAV8XP30_9CUCU</name>